<accession>A0A507DMU5</accession>
<feature type="region of interest" description="Disordered" evidence="5">
    <location>
        <begin position="146"/>
        <end position="190"/>
    </location>
</feature>
<evidence type="ECO:0000256" key="2">
    <source>
        <dbReference type="ARBA" id="ARBA00022741"/>
    </source>
</evidence>
<evidence type="ECO:0000256" key="3">
    <source>
        <dbReference type="ARBA" id="ARBA00022801"/>
    </source>
</evidence>
<feature type="region of interest" description="Disordered" evidence="5">
    <location>
        <begin position="510"/>
        <end position="542"/>
    </location>
</feature>
<dbReference type="EMBL" id="QEAN01000024">
    <property type="protein sequence ID" value="TPX52994.1"/>
    <property type="molecule type" value="Genomic_DNA"/>
</dbReference>
<keyword evidence="3" id="KW-0378">Hydrolase</keyword>
<protein>
    <recommendedName>
        <fullName evidence="6">G domain-containing protein</fullName>
    </recommendedName>
</protein>
<keyword evidence="8" id="KW-1185">Reference proteome</keyword>
<dbReference type="GO" id="GO:0005525">
    <property type="term" value="F:GTP binding"/>
    <property type="evidence" value="ECO:0007669"/>
    <property type="project" value="UniProtKB-KW"/>
</dbReference>
<dbReference type="PANTHER" id="PTHR45709">
    <property type="entry name" value="LARGE SUBUNIT GTPASE 1 HOMOLOG-RELATED"/>
    <property type="match status" value="1"/>
</dbReference>
<keyword evidence="4" id="KW-0342">GTP-binding</keyword>
<dbReference type="STRING" id="286115.A0A507DMU5"/>
<comment type="caution">
    <text evidence="7">The sequence shown here is derived from an EMBL/GenBank/DDBJ whole genome shotgun (WGS) entry which is preliminary data.</text>
</comment>
<proteinExistence type="predicted"/>
<dbReference type="InterPro" id="IPR023179">
    <property type="entry name" value="GTP-bd_ortho_bundle_sf"/>
</dbReference>
<dbReference type="InterPro" id="IPR006073">
    <property type="entry name" value="GTP-bd"/>
</dbReference>
<keyword evidence="2" id="KW-0547">Nucleotide-binding</keyword>
<dbReference type="InterPro" id="IPR027417">
    <property type="entry name" value="P-loop_NTPase"/>
</dbReference>
<dbReference type="GO" id="GO:0000054">
    <property type="term" value="P:ribosomal subunit export from nucleus"/>
    <property type="evidence" value="ECO:0007669"/>
    <property type="project" value="TreeGrafter"/>
</dbReference>
<feature type="domain" description="G" evidence="6">
    <location>
        <begin position="256"/>
        <end position="313"/>
    </location>
</feature>
<dbReference type="Gene3D" id="3.40.50.300">
    <property type="entry name" value="P-loop containing nucleotide triphosphate hydrolases"/>
    <property type="match status" value="1"/>
</dbReference>
<gene>
    <name evidence="7" type="ORF">SeMB42_g01043</name>
</gene>
<sequence length="542" mass="59622">MDESLTINGNVDVERQSSYGLGLNNVLTQRLLEHETCCLSSDGDVVKDWPFDICYDEGILRLIVDARNPLFFRSTDLEKYVNEGDARKINLPLVNKADMLTEFQRLKWAEYFDANNIRYVFFSAALAKEEAERLALEEANEWGNDMEIDQGTHHNNHSSRHPPSTDDGDTSGEDSVGPHNADADTSDVINNEEDEYITTDDEGDDGEKGASIHIPEYREGKQGYPPGHILSATELLDLFAEECPEPLRTDMADKVTIGFVGYPNVGKSSTLNALVGAKKVAVAATPGKTKHFQTIHISDSVILCDCPGLVFPSFATTKAEMVINGVLPIDQLREHTAPTTLITRHIPKHVFEGVYGIGIKTLNEEGIPVDRNATSEELLKSLAAARGFTKAGQGNPDEARAARFVLKDFVNGKLLYVVPPPGLKNVLAFAKETEVVMLQRVKRRNDNSNNLDHIVPQDSILEAISSESQSQTSPALYTSTFEDDSTSTLASVSAKSMGKFATSNFIRGSLAAPVSSPNSNSKKHGKANKRQGKRRERWTKDI</sequence>
<evidence type="ECO:0000313" key="7">
    <source>
        <dbReference type="EMBL" id="TPX52994.1"/>
    </source>
</evidence>
<dbReference type="InterPro" id="IPR043358">
    <property type="entry name" value="GNL1-like"/>
</dbReference>
<evidence type="ECO:0000313" key="8">
    <source>
        <dbReference type="Proteomes" id="UP000317494"/>
    </source>
</evidence>
<dbReference type="PANTHER" id="PTHR45709:SF2">
    <property type="entry name" value="LARGE SUBUNIT GTPASE 1 HOMOLOG"/>
    <property type="match status" value="1"/>
</dbReference>
<name>A0A507DMU5_9FUNG</name>
<reference evidence="7 8" key="1">
    <citation type="journal article" date="2019" name="Sci. Rep.">
        <title>Comparative genomics of chytrid fungi reveal insights into the obligate biotrophic and pathogenic lifestyle of Synchytrium endobioticum.</title>
        <authorList>
            <person name="van de Vossenberg B.T.L.H."/>
            <person name="Warris S."/>
            <person name="Nguyen H.D.T."/>
            <person name="van Gent-Pelzer M.P.E."/>
            <person name="Joly D.L."/>
            <person name="van de Geest H.C."/>
            <person name="Bonants P.J.M."/>
            <person name="Smith D.S."/>
            <person name="Levesque C.A."/>
            <person name="van der Lee T.A.J."/>
        </authorList>
    </citation>
    <scope>NUCLEOTIDE SEQUENCE [LARGE SCALE GENOMIC DNA]</scope>
    <source>
        <strain evidence="7 8">MB42</strain>
    </source>
</reference>
<evidence type="ECO:0000256" key="1">
    <source>
        <dbReference type="ARBA" id="ARBA00022490"/>
    </source>
</evidence>
<dbReference type="GO" id="GO:0005829">
    <property type="term" value="C:cytosol"/>
    <property type="evidence" value="ECO:0007669"/>
    <property type="project" value="TreeGrafter"/>
</dbReference>
<dbReference type="AlphaFoldDB" id="A0A507DMU5"/>
<dbReference type="Proteomes" id="UP000317494">
    <property type="component" value="Unassembled WGS sequence"/>
</dbReference>
<organism evidence="7 8">
    <name type="scientific">Synchytrium endobioticum</name>
    <dbReference type="NCBI Taxonomy" id="286115"/>
    <lineage>
        <taxon>Eukaryota</taxon>
        <taxon>Fungi</taxon>
        <taxon>Fungi incertae sedis</taxon>
        <taxon>Chytridiomycota</taxon>
        <taxon>Chytridiomycota incertae sedis</taxon>
        <taxon>Chytridiomycetes</taxon>
        <taxon>Synchytriales</taxon>
        <taxon>Synchytriaceae</taxon>
        <taxon>Synchytrium</taxon>
    </lineage>
</organism>
<dbReference type="GO" id="GO:0003924">
    <property type="term" value="F:GTPase activity"/>
    <property type="evidence" value="ECO:0007669"/>
    <property type="project" value="InterPro"/>
</dbReference>
<evidence type="ECO:0000256" key="5">
    <source>
        <dbReference type="SAM" id="MobiDB-lite"/>
    </source>
</evidence>
<dbReference type="Pfam" id="PF01926">
    <property type="entry name" value="MMR_HSR1"/>
    <property type="match status" value="1"/>
</dbReference>
<evidence type="ECO:0000259" key="6">
    <source>
        <dbReference type="Pfam" id="PF01926"/>
    </source>
</evidence>
<dbReference type="SUPFAM" id="SSF52540">
    <property type="entry name" value="P-loop containing nucleoside triphosphate hydrolases"/>
    <property type="match status" value="1"/>
</dbReference>
<dbReference type="Gene3D" id="1.10.1580.10">
    <property type="match status" value="1"/>
</dbReference>
<feature type="compositionally biased region" description="Basic residues" evidence="5">
    <location>
        <begin position="521"/>
        <end position="542"/>
    </location>
</feature>
<dbReference type="VEuPathDB" id="FungiDB:SeMB42_g01043"/>
<evidence type="ECO:0000256" key="4">
    <source>
        <dbReference type="ARBA" id="ARBA00023134"/>
    </source>
</evidence>
<keyword evidence="1" id="KW-0963">Cytoplasm</keyword>